<dbReference type="GO" id="GO:0046872">
    <property type="term" value="F:metal ion binding"/>
    <property type="evidence" value="ECO:0007669"/>
    <property type="project" value="UniProtKB-KW"/>
</dbReference>
<organism evidence="8 9">
    <name type="scientific">Bacillus swezeyi</name>
    <dbReference type="NCBI Taxonomy" id="1925020"/>
    <lineage>
        <taxon>Bacteria</taxon>
        <taxon>Bacillati</taxon>
        <taxon>Bacillota</taxon>
        <taxon>Bacilli</taxon>
        <taxon>Bacillales</taxon>
        <taxon>Bacillaceae</taxon>
        <taxon>Bacillus</taxon>
    </lineage>
</organism>
<feature type="domain" description="MPN" evidence="7">
    <location>
        <begin position="92"/>
        <end position="220"/>
    </location>
</feature>
<evidence type="ECO:0000256" key="6">
    <source>
        <dbReference type="ARBA" id="ARBA00023049"/>
    </source>
</evidence>
<sequence>MLKRWNISMSSLFNWSVKEFVKIFRDKTEPLQQSLNIITENKYPELVRKLANDGIRRLVKMGENEYLDMGFDKQSAERILAACSMIVYFLNSSEEPQTISSMQDATNFFLYLQLEDQRHCDVAFLNHKNMVIAKKTMLIGDSSKILLSEREILSEALKIRANSVVCAFNHTSGDPTPTVEEIQFAKSLYKAGQVVGVELLDQIIIGHSSKYTSFNEQGLIGGNKGEKGC</sequence>
<dbReference type="PANTHER" id="PTHR30471">
    <property type="entry name" value="DNA REPAIR PROTEIN RADC"/>
    <property type="match status" value="1"/>
</dbReference>
<gene>
    <name evidence="8" type="ORF">DX927_23040</name>
</gene>
<proteinExistence type="inferred from homology"/>
<evidence type="ECO:0000313" key="9">
    <source>
        <dbReference type="Proteomes" id="UP000324326"/>
    </source>
</evidence>
<evidence type="ECO:0000256" key="2">
    <source>
        <dbReference type="ARBA" id="ARBA00022670"/>
    </source>
</evidence>
<evidence type="ECO:0000313" key="8">
    <source>
        <dbReference type="EMBL" id="KAA6446931.1"/>
    </source>
</evidence>
<dbReference type="PANTHER" id="PTHR30471:SF3">
    <property type="entry name" value="UPF0758 PROTEIN YEES-RELATED"/>
    <property type="match status" value="1"/>
</dbReference>
<dbReference type="InterPro" id="IPR025657">
    <property type="entry name" value="RadC_JAB"/>
</dbReference>
<comment type="caution">
    <text evidence="8">The sequence shown here is derived from an EMBL/GenBank/DDBJ whole genome shotgun (WGS) entry which is preliminary data.</text>
</comment>
<keyword evidence="5" id="KW-0862">Zinc</keyword>
<dbReference type="AlphaFoldDB" id="A0A5M8RGG1"/>
<evidence type="ECO:0000256" key="3">
    <source>
        <dbReference type="ARBA" id="ARBA00022723"/>
    </source>
</evidence>
<dbReference type="GO" id="GO:0008237">
    <property type="term" value="F:metallopeptidase activity"/>
    <property type="evidence" value="ECO:0007669"/>
    <property type="project" value="UniProtKB-KW"/>
</dbReference>
<dbReference type="GO" id="GO:0006508">
    <property type="term" value="P:proteolysis"/>
    <property type="evidence" value="ECO:0007669"/>
    <property type="project" value="UniProtKB-KW"/>
</dbReference>
<evidence type="ECO:0000256" key="5">
    <source>
        <dbReference type="ARBA" id="ARBA00022833"/>
    </source>
</evidence>
<evidence type="ECO:0000256" key="1">
    <source>
        <dbReference type="ARBA" id="ARBA00010243"/>
    </source>
</evidence>
<evidence type="ECO:0000256" key="4">
    <source>
        <dbReference type="ARBA" id="ARBA00022801"/>
    </source>
</evidence>
<dbReference type="Proteomes" id="UP000324326">
    <property type="component" value="Unassembled WGS sequence"/>
</dbReference>
<reference evidence="8 9" key="1">
    <citation type="submission" date="2018-08" db="EMBL/GenBank/DDBJ databases">
        <title>Bacillus phenotypic plasticity.</title>
        <authorList>
            <person name="Hurtado E."/>
        </authorList>
    </citation>
    <scope>NUCLEOTIDE SEQUENCE [LARGE SCALE GENOMIC DNA]</scope>
    <source>
        <strain evidence="8 9">427</strain>
    </source>
</reference>
<keyword evidence="3" id="KW-0479">Metal-binding</keyword>
<accession>A0A5M8RGG1</accession>
<name>A0A5M8RGG1_9BACI</name>
<keyword evidence="6" id="KW-0482">Metalloprotease</keyword>
<protein>
    <recommendedName>
        <fullName evidence="7">MPN domain-containing protein</fullName>
    </recommendedName>
</protein>
<dbReference type="PROSITE" id="PS50249">
    <property type="entry name" value="MPN"/>
    <property type="match status" value="1"/>
</dbReference>
<dbReference type="Gene3D" id="3.40.140.10">
    <property type="entry name" value="Cytidine Deaminase, domain 2"/>
    <property type="match status" value="1"/>
</dbReference>
<comment type="similarity">
    <text evidence="1">Belongs to the UPF0758 family.</text>
</comment>
<dbReference type="EMBL" id="QSND01000007">
    <property type="protein sequence ID" value="KAA6446931.1"/>
    <property type="molecule type" value="Genomic_DNA"/>
</dbReference>
<keyword evidence="4" id="KW-0378">Hydrolase</keyword>
<dbReference type="Pfam" id="PF04002">
    <property type="entry name" value="RadC"/>
    <property type="match status" value="1"/>
</dbReference>
<keyword evidence="2" id="KW-0645">Protease</keyword>
<evidence type="ECO:0000259" key="7">
    <source>
        <dbReference type="PROSITE" id="PS50249"/>
    </source>
</evidence>
<dbReference type="InterPro" id="IPR001405">
    <property type="entry name" value="UPF0758"/>
</dbReference>
<dbReference type="InterPro" id="IPR037518">
    <property type="entry name" value="MPN"/>
</dbReference>